<dbReference type="AlphaFoldDB" id="A0A1R3HRI9"/>
<protein>
    <submittedName>
        <fullName evidence="1">Peptidase E protein</fullName>
    </submittedName>
</protein>
<evidence type="ECO:0000313" key="2">
    <source>
        <dbReference type="Proteomes" id="UP000187203"/>
    </source>
</evidence>
<organism evidence="1 2">
    <name type="scientific">Corchorus olitorius</name>
    <dbReference type="NCBI Taxonomy" id="93759"/>
    <lineage>
        <taxon>Eukaryota</taxon>
        <taxon>Viridiplantae</taxon>
        <taxon>Streptophyta</taxon>
        <taxon>Embryophyta</taxon>
        <taxon>Tracheophyta</taxon>
        <taxon>Spermatophyta</taxon>
        <taxon>Magnoliopsida</taxon>
        <taxon>eudicotyledons</taxon>
        <taxon>Gunneridae</taxon>
        <taxon>Pentapetalae</taxon>
        <taxon>rosids</taxon>
        <taxon>malvids</taxon>
        <taxon>Malvales</taxon>
        <taxon>Malvaceae</taxon>
        <taxon>Grewioideae</taxon>
        <taxon>Apeibeae</taxon>
        <taxon>Corchorus</taxon>
    </lineage>
</organism>
<evidence type="ECO:0000313" key="1">
    <source>
        <dbReference type="EMBL" id="OMO72781.1"/>
    </source>
</evidence>
<sequence>MYLLLSQMIIDYTIKFSSPDVPLVVPDCVHGSSALIEVPVQMSYLDDASGGLCDLPLS</sequence>
<comment type="caution">
    <text evidence="1">The sequence shown here is derived from an EMBL/GenBank/DDBJ whole genome shotgun (WGS) entry which is preliminary data.</text>
</comment>
<dbReference type="EMBL" id="AWUE01019584">
    <property type="protein sequence ID" value="OMO72781.1"/>
    <property type="molecule type" value="Genomic_DNA"/>
</dbReference>
<reference evidence="2" key="1">
    <citation type="submission" date="2013-09" db="EMBL/GenBank/DDBJ databases">
        <title>Corchorus olitorius genome sequencing.</title>
        <authorList>
            <person name="Alam M."/>
            <person name="Haque M.S."/>
            <person name="Islam M.S."/>
            <person name="Emdad E.M."/>
            <person name="Islam M.M."/>
            <person name="Ahmed B."/>
            <person name="Halim A."/>
            <person name="Hossen Q.M.M."/>
            <person name="Hossain M.Z."/>
            <person name="Ahmed R."/>
            <person name="Khan M.M."/>
            <person name="Islam R."/>
            <person name="Rashid M.M."/>
            <person name="Khan S.A."/>
            <person name="Rahman M.S."/>
            <person name="Alam M."/>
            <person name="Yahiya A.S."/>
            <person name="Khan M.S."/>
            <person name="Azam M.S."/>
            <person name="Haque T."/>
            <person name="Lashkar M.Z.H."/>
            <person name="Akhand A.I."/>
            <person name="Morshed G."/>
            <person name="Roy S."/>
            <person name="Uddin K.S."/>
            <person name="Rabeya T."/>
            <person name="Hossain A.S."/>
            <person name="Chowdhury A."/>
            <person name="Snigdha A.R."/>
            <person name="Mortoza M.S."/>
            <person name="Matin S.A."/>
            <person name="Hoque S.M.E."/>
            <person name="Islam M.K."/>
            <person name="Roy D.K."/>
            <person name="Haider R."/>
            <person name="Moosa M.M."/>
            <person name="Elias S.M."/>
            <person name="Hasan A.M."/>
            <person name="Jahan S."/>
            <person name="Shafiuddin M."/>
            <person name="Mahmood N."/>
            <person name="Shommy N.S."/>
        </authorList>
    </citation>
    <scope>NUCLEOTIDE SEQUENCE [LARGE SCALE GENOMIC DNA]</scope>
    <source>
        <strain evidence="2">cv. O-4</strain>
    </source>
</reference>
<feature type="non-terminal residue" evidence="1">
    <location>
        <position position="58"/>
    </location>
</feature>
<gene>
    <name evidence="1" type="ORF">COLO4_27464</name>
</gene>
<accession>A0A1R3HRI9</accession>
<name>A0A1R3HRI9_9ROSI</name>
<proteinExistence type="predicted"/>
<keyword evidence="2" id="KW-1185">Reference proteome</keyword>
<dbReference type="Proteomes" id="UP000187203">
    <property type="component" value="Unassembled WGS sequence"/>
</dbReference>